<protein>
    <submittedName>
        <fullName evidence="2">Tetratricopeptide repeat protein</fullName>
    </submittedName>
</protein>
<feature type="coiled-coil region" evidence="1">
    <location>
        <begin position="255"/>
        <end position="285"/>
    </location>
</feature>
<evidence type="ECO:0000256" key="1">
    <source>
        <dbReference type="SAM" id="Coils"/>
    </source>
</evidence>
<dbReference type="Pfam" id="PF13432">
    <property type="entry name" value="TPR_16"/>
    <property type="match status" value="1"/>
</dbReference>
<evidence type="ECO:0000313" key="2">
    <source>
        <dbReference type="EMBL" id="MBT2988165.1"/>
    </source>
</evidence>
<keyword evidence="1" id="KW-0175">Coiled coil</keyword>
<dbReference type="AlphaFoldDB" id="A0A944M6R7"/>
<accession>A0A944M6R7</accession>
<organism evidence="2 3">
    <name type="scientific">Candidatus Thiodiazotropha taylori</name>
    <dbReference type="NCBI Taxonomy" id="2792791"/>
    <lineage>
        <taxon>Bacteria</taxon>
        <taxon>Pseudomonadati</taxon>
        <taxon>Pseudomonadota</taxon>
        <taxon>Gammaproteobacteria</taxon>
        <taxon>Chromatiales</taxon>
        <taxon>Sedimenticolaceae</taxon>
        <taxon>Candidatus Thiodiazotropha</taxon>
    </lineage>
</organism>
<dbReference type="SUPFAM" id="SSF48452">
    <property type="entry name" value="TPR-like"/>
    <property type="match status" value="1"/>
</dbReference>
<gene>
    <name evidence="2" type="ORF">KME65_04315</name>
</gene>
<dbReference type="InterPro" id="IPR011990">
    <property type="entry name" value="TPR-like_helical_dom_sf"/>
</dbReference>
<name>A0A944M6R7_9GAMM</name>
<sequence>MVDNALDKSRQLAAKGRYGEAISLLDRASSNRNLNNSYRKELESFRNQQKLVEEELNDQLLISNTSALKNQLPILTRLTQASPDKPHYADLLEETRETLQSMQQGLSECAWRHFKRNNALAKDCLSLSLSLKQDKADQNLMEHLLQEQVEYKKEVAQKEQANREHKWKKRVDKNLAEARRLIESGQLKDARRALKRVLKESPKNETAKKMLADVNRTLAKYIDNLLLAGDRLYRDGEIESAKATWRAALTLDPLDQRAREKIQRAQRVLNNLENLRKSNENGEKSP</sequence>
<comment type="caution">
    <text evidence="2">The sequence shown here is derived from an EMBL/GenBank/DDBJ whole genome shotgun (WGS) entry which is preliminary data.</text>
</comment>
<dbReference type="Gene3D" id="1.25.40.10">
    <property type="entry name" value="Tetratricopeptide repeat domain"/>
    <property type="match status" value="1"/>
</dbReference>
<evidence type="ECO:0000313" key="3">
    <source>
        <dbReference type="Proteomes" id="UP000770889"/>
    </source>
</evidence>
<reference evidence="2 3" key="1">
    <citation type="submission" date="2021-05" db="EMBL/GenBank/DDBJ databases">
        <title>Genetic and Functional Diversity in Clade A Lucinid endosymbionts from the Bahamas.</title>
        <authorList>
            <person name="Giani N.M."/>
            <person name="Engel A.S."/>
            <person name="Campbell B.J."/>
        </authorList>
    </citation>
    <scope>NUCLEOTIDE SEQUENCE [LARGE SCALE GENOMIC DNA]</scope>
    <source>
        <strain evidence="2">LUC16012Gg_MoonRockCtena</strain>
    </source>
</reference>
<proteinExistence type="predicted"/>
<dbReference type="EMBL" id="JAHHGM010000003">
    <property type="protein sequence ID" value="MBT2988165.1"/>
    <property type="molecule type" value="Genomic_DNA"/>
</dbReference>
<dbReference type="Proteomes" id="UP000770889">
    <property type="component" value="Unassembled WGS sequence"/>
</dbReference>